<dbReference type="GO" id="GO:0016020">
    <property type="term" value="C:membrane"/>
    <property type="evidence" value="ECO:0007669"/>
    <property type="project" value="UniProtKB-SubCell"/>
</dbReference>
<keyword evidence="3 6" id="KW-1133">Transmembrane helix</keyword>
<evidence type="ECO:0000256" key="1">
    <source>
        <dbReference type="ARBA" id="ARBA00004141"/>
    </source>
</evidence>
<evidence type="ECO:0000256" key="6">
    <source>
        <dbReference type="SAM" id="Phobius"/>
    </source>
</evidence>
<reference evidence="8" key="2">
    <citation type="submission" date="2015-01" db="EMBL/GenBank/DDBJ databases">
        <title>Evolutionary Origins and Diversification of the Mycorrhizal Mutualists.</title>
        <authorList>
            <consortium name="DOE Joint Genome Institute"/>
            <consortium name="Mycorrhizal Genomics Consortium"/>
            <person name="Kohler A."/>
            <person name="Kuo A."/>
            <person name="Nagy L.G."/>
            <person name="Floudas D."/>
            <person name="Copeland A."/>
            <person name="Barry K.W."/>
            <person name="Cichocki N."/>
            <person name="Veneault-Fourrey C."/>
            <person name="LaButti K."/>
            <person name="Lindquist E.A."/>
            <person name="Lipzen A."/>
            <person name="Lundell T."/>
            <person name="Morin E."/>
            <person name="Murat C."/>
            <person name="Riley R."/>
            <person name="Ohm R."/>
            <person name="Sun H."/>
            <person name="Tunlid A."/>
            <person name="Henrissat B."/>
            <person name="Grigoriev I.V."/>
            <person name="Hibbett D.S."/>
            <person name="Martin F."/>
        </authorList>
    </citation>
    <scope>NUCLEOTIDE SEQUENCE [LARGE SCALE GENOMIC DNA]</scope>
    <source>
        <strain evidence="8">Zn</strain>
    </source>
</reference>
<feature type="compositionally biased region" description="Polar residues" evidence="5">
    <location>
        <begin position="608"/>
        <end position="618"/>
    </location>
</feature>
<comment type="subcellular location">
    <subcellularLocation>
        <location evidence="1">Membrane</location>
        <topology evidence="1">Multi-pass membrane protein</topology>
    </subcellularLocation>
</comment>
<dbReference type="PANTHER" id="PTHR47685">
    <property type="entry name" value="MAGNESIUM TRANSPORT PROTEIN CORA"/>
    <property type="match status" value="1"/>
</dbReference>
<feature type="region of interest" description="Disordered" evidence="5">
    <location>
        <begin position="871"/>
        <end position="923"/>
    </location>
</feature>
<dbReference type="SUPFAM" id="SSF144083">
    <property type="entry name" value="Magnesium transport protein CorA, transmembrane region"/>
    <property type="match status" value="1"/>
</dbReference>
<keyword evidence="4 6" id="KW-0472">Membrane</keyword>
<evidence type="ECO:0000256" key="4">
    <source>
        <dbReference type="ARBA" id="ARBA00023136"/>
    </source>
</evidence>
<evidence type="ECO:0000256" key="3">
    <source>
        <dbReference type="ARBA" id="ARBA00022989"/>
    </source>
</evidence>
<evidence type="ECO:0000313" key="7">
    <source>
        <dbReference type="EMBL" id="KIM99319.1"/>
    </source>
</evidence>
<accession>A0A0C3H7T9</accession>
<reference evidence="7 8" key="1">
    <citation type="submission" date="2014-04" db="EMBL/GenBank/DDBJ databases">
        <authorList>
            <consortium name="DOE Joint Genome Institute"/>
            <person name="Kuo A."/>
            <person name="Martino E."/>
            <person name="Perotto S."/>
            <person name="Kohler A."/>
            <person name="Nagy L.G."/>
            <person name="Floudas D."/>
            <person name="Copeland A."/>
            <person name="Barry K.W."/>
            <person name="Cichocki N."/>
            <person name="Veneault-Fourrey C."/>
            <person name="LaButti K."/>
            <person name="Lindquist E.A."/>
            <person name="Lipzen A."/>
            <person name="Lundell T."/>
            <person name="Morin E."/>
            <person name="Murat C."/>
            <person name="Sun H."/>
            <person name="Tunlid A."/>
            <person name="Henrissat B."/>
            <person name="Grigoriev I.V."/>
            <person name="Hibbett D.S."/>
            <person name="Martin F."/>
            <person name="Nordberg H.P."/>
            <person name="Cantor M.N."/>
            <person name="Hua S.X."/>
        </authorList>
    </citation>
    <scope>NUCLEOTIDE SEQUENCE [LARGE SCALE GENOMIC DNA]</scope>
    <source>
        <strain evidence="7 8">Zn</strain>
    </source>
</reference>
<gene>
    <name evidence="7" type="ORF">OIDMADRAFT_56464</name>
</gene>
<dbReference type="InterPro" id="IPR002523">
    <property type="entry name" value="MgTranspt_CorA/ZnTranspt_ZntB"/>
</dbReference>
<feature type="compositionally biased region" description="Basic and acidic residues" evidence="5">
    <location>
        <begin position="912"/>
        <end position="923"/>
    </location>
</feature>
<feature type="compositionally biased region" description="Basic and acidic residues" evidence="5">
    <location>
        <begin position="871"/>
        <end position="894"/>
    </location>
</feature>
<feature type="region of interest" description="Disordered" evidence="5">
    <location>
        <begin position="608"/>
        <end position="638"/>
    </location>
</feature>
<evidence type="ECO:0000313" key="8">
    <source>
        <dbReference type="Proteomes" id="UP000054321"/>
    </source>
</evidence>
<keyword evidence="8" id="KW-1185">Reference proteome</keyword>
<dbReference type="InParanoid" id="A0A0C3H7T9"/>
<evidence type="ECO:0000256" key="2">
    <source>
        <dbReference type="ARBA" id="ARBA00022692"/>
    </source>
</evidence>
<name>A0A0C3H7T9_OIDMZ</name>
<feature type="compositionally biased region" description="Polar residues" evidence="5">
    <location>
        <begin position="626"/>
        <end position="638"/>
    </location>
</feature>
<feature type="transmembrane region" description="Helical" evidence="6">
    <location>
        <begin position="1009"/>
        <end position="1030"/>
    </location>
</feature>
<dbReference type="OrthoDB" id="341259at2759"/>
<dbReference type="HOGENOM" id="CLU_006096_0_0_1"/>
<evidence type="ECO:0000256" key="5">
    <source>
        <dbReference type="SAM" id="MobiDB-lite"/>
    </source>
</evidence>
<organism evidence="7 8">
    <name type="scientific">Oidiodendron maius (strain Zn)</name>
    <dbReference type="NCBI Taxonomy" id="913774"/>
    <lineage>
        <taxon>Eukaryota</taxon>
        <taxon>Fungi</taxon>
        <taxon>Dikarya</taxon>
        <taxon>Ascomycota</taxon>
        <taxon>Pezizomycotina</taxon>
        <taxon>Leotiomycetes</taxon>
        <taxon>Leotiomycetes incertae sedis</taxon>
        <taxon>Myxotrichaceae</taxon>
        <taxon>Oidiodendron</taxon>
    </lineage>
</organism>
<sequence>MASQNNTRRDGRTRSPCLSGEEHDPDDLSDLRDLQRHLAKCVKLSERDKILSPIENDLWKKFWEQVVELAKKELIEFPRPESSIEPTAKGMWRIATAEWHEKTRRIEIVKNMLKTDRSTTSSVSNLKNSFEEWRDYVTTWGKAHKWEFKTPERELVLKSQQNSQCPLPIEFLQQDIRLPLVNLHPAEHPSELKGLMYSKLYKWQYPNQVTSLSDMPEKFEQTETEGPQASIKYLHIPYNNMQWAEDAILKYFGNDKTKKNRVFRHDLWTGQEYGSGTEPTVHSRHLRPMCRKFSTKETLSDILKVQTCLDADHSVGTSGMAGMQATPGPESPYRDNVETDIVLFMPYLHWDTDRNRSRMAEVMERRTDKHLEEEPKPLQDLKEKQMKDINRKTNFPGTCLPYIRHRDNVSSTTWRLGSQATRTFEDIAWGGLELTRKELEDKWKAKKKQCREYFGLNRKPLKESQTIRGVPIDENRRLKPTNKLAQLLVDAARLFEAITTYQDQQVLEHFLYKALPVHARRSLDQAYIWKLRTTRRRDRDQVVYRFTEHRFSHKFEFNPEPKPHFRFLKWKKALEERKTDANEEKPDTAHSRLRISGLQLKESLESVATNNHATSTVPSPEEASSPKGTGTTEQSKTPTCATCKENVDNMLGWQWVSLDKYDGTNRYMEGHTKYEDEHGCKHCREEICKVPRAVMVDQLWMWILDKNTILTCFPRRYGVGRKDPSGVFQSISRRLKDPFSSANHILSVFDLGLIILEECFNTFFDRTATPDKRPQTLDIFAESIGNVSNRRTVAFRHVWEVTRALTRSTAKHDIPSQELFPLLDLEPESELQREIRDIIDELDIMLYIVKQQKEIISHFKTNAEEILISEQNEKENIGREDQDKEQKPREDQDKKKKRRGHQDKKKKRGGHQGKEKKGREDHHLKLTVFKKRATGILEDVCQQVRELDSLKDSAISTAQSVCTTDDSNKAIVNEIQVDELISLKQQQAGVVQAYQATKQGEETAMQGKAIMVFTVMTIIFLPLSFMSSLFGMNAVELTASNVTIQATRSRN</sequence>
<dbReference type="STRING" id="913774.A0A0C3H7T9"/>
<dbReference type="PANTHER" id="PTHR47685:SF1">
    <property type="entry name" value="MAGNESIUM TRANSPORT PROTEIN CORA"/>
    <property type="match status" value="1"/>
</dbReference>
<dbReference type="InterPro" id="IPR050829">
    <property type="entry name" value="CorA_MIT"/>
</dbReference>
<keyword evidence="2 6" id="KW-0812">Transmembrane</keyword>
<dbReference type="Gene3D" id="1.20.58.340">
    <property type="entry name" value="Magnesium transport protein CorA, transmembrane region"/>
    <property type="match status" value="1"/>
</dbReference>
<protein>
    <submittedName>
        <fullName evidence="7">Uncharacterized protein</fullName>
    </submittedName>
</protein>
<dbReference type="GO" id="GO:0046873">
    <property type="term" value="F:metal ion transmembrane transporter activity"/>
    <property type="evidence" value="ECO:0007669"/>
    <property type="project" value="InterPro"/>
</dbReference>
<feature type="region of interest" description="Disordered" evidence="5">
    <location>
        <begin position="1"/>
        <end position="28"/>
    </location>
</feature>
<dbReference type="EMBL" id="KN832879">
    <property type="protein sequence ID" value="KIM99319.1"/>
    <property type="molecule type" value="Genomic_DNA"/>
</dbReference>
<proteinExistence type="predicted"/>
<dbReference type="InterPro" id="IPR045863">
    <property type="entry name" value="CorA_TM1_TM2"/>
</dbReference>
<feature type="compositionally biased region" description="Basic residues" evidence="5">
    <location>
        <begin position="895"/>
        <end position="911"/>
    </location>
</feature>
<dbReference type="Pfam" id="PF01544">
    <property type="entry name" value="CorA"/>
    <property type="match status" value="1"/>
</dbReference>
<dbReference type="AlphaFoldDB" id="A0A0C3H7T9"/>
<dbReference type="Proteomes" id="UP000054321">
    <property type="component" value="Unassembled WGS sequence"/>
</dbReference>